<name>A0A964T8T2_9HYPH</name>
<dbReference type="PANTHER" id="PTHR11364:SF27">
    <property type="entry name" value="SULFURTRANSFERASE"/>
    <property type="match status" value="1"/>
</dbReference>
<dbReference type="Gene3D" id="3.40.250.10">
    <property type="entry name" value="Rhodanese-like domain"/>
    <property type="match status" value="2"/>
</dbReference>
<comment type="subcellular location">
    <subcellularLocation>
        <location evidence="1">Cytoplasm</location>
    </subcellularLocation>
</comment>
<dbReference type="InterPro" id="IPR001307">
    <property type="entry name" value="Thiosulphate_STrfase_CS"/>
</dbReference>
<evidence type="ECO:0000256" key="6">
    <source>
        <dbReference type="RuleBase" id="RU000507"/>
    </source>
</evidence>
<dbReference type="EMBL" id="SPKJ01000076">
    <property type="protein sequence ID" value="MYZ49467.1"/>
    <property type="molecule type" value="Genomic_DNA"/>
</dbReference>
<dbReference type="InterPro" id="IPR045078">
    <property type="entry name" value="TST/MPST-like"/>
</dbReference>
<evidence type="ECO:0000256" key="4">
    <source>
        <dbReference type="ARBA" id="ARBA00022737"/>
    </source>
</evidence>
<comment type="caution">
    <text evidence="8">The sequence shown here is derived from an EMBL/GenBank/DDBJ whole genome shotgun (WGS) entry which is preliminary data.</text>
</comment>
<evidence type="ECO:0000256" key="2">
    <source>
        <dbReference type="ARBA" id="ARBA00022490"/>
    </source>
</evidence>
<dbReference type="SMART" id="SM00450">
    <property type="entry name" value="RHOD"/>
    <property type="match status" value="2"/>
</dbReference>
<evidence type="ECO:0000313" key="9">
    <source>
        <dbReference type="Proteomes" id="UP000773614"/>
    </source>
</evidence>
<dbReference type="InterPro" id="IPR001763">
    <property type="entry name" value="Rhodanese-like_dom"/>
</dbReference>
<evidence type="ECO:0000256" key="5">
    <source>
        <dbReference type="ARBA" id="ARBA00051793"/>
    </source>
</evidence>
<feature type="domain" description="Rhodanese" evidence="7">
    <location>
        <begin position="162"/>
        <end position="275"/>
    </location>
</feature>
<dbReference type="OrthoDB" id="9781034at2"/>
<dbReference type="PROSITE" id="PS00380">
    <property type="entry name" value="RHODANESE_1"/>
    <property type="match status" value="1"/>
</dbReference>
<organism evidence="8 9">
    <name type="scientific">Propylenella binzhouense</name>
    <dbReference type="NCBI Taxonomy" id="2555902"/>
    <lineage>
        <taxon>Bacteria</taxon>
        <taxon>Pseudomonadati</taxon>
        <taxon>Pseudomonadota</taxon>
        <taxon>Alphaproteobacteria</taxon>
        <taxon>Hyphomicrobiales</taxon>
        <taxon>Propylenellaceae</taxon>
        <taxon>Propylenella</taxon>
    </lineage>
</organism>
<evidence type="ECO:0000259" key="7">
    <source>
        <dbReference type="PROSITE" id="PS50206"/>
    </source>
</evidence>
<evidence type="ECO:0000256" key="3">
    <source>
        <dbReference type="ARBA" id="ARBA00022679"/>
    </source>
</evidence>
<dbReference type="PROSITE" id="PS00683">
    <property type="entry name" value="RHODANESE_2"/>
    <property type="match status" value="1"/>
</dbReference>
<protein>
    <recommendedName>
        <fullName evidence="6">Sulfurtransferase</fullName>
    </recommendedName>
</protein>
<keyword evidence="3 6" id="KW-0808">Transferase</keyword>
<dbReference type="FunFam" id="3.40.250.10:FF:000001">
    <property type="entry name" value="Sulfurtransferase"/>
    <property type="match status" value="1"/>
</dbReference>
<dbReference type="PROSITE" id="PS50206">
    <property type="entry name" value="RHODANESE_3"/>
    <property type="match status" value="2"/>
</dbReference>
<dbReference type="CDD" id="cd01448">
    <property type="entry name" value="TST_Repeat_1"/>
    <property type="match status" value="1"/>
</dbReference>
<reference evidence="8" key="1">
    <citation type="submission" date="2019-03" db="EMBL/GenBank/DDBJ databases">
        <title>Afifella sp. nov., isolated from activated sludge.</title>
        <authorList>
            <person name="Li Q."/>
            <person name="Liu Y."/>
        </authorList>
    </citation>
    <scope>NUCLEOTIDE SEQUENCE</scope>
    <source>
        <strain evidence="8">L72</strain>
    </source>
</reference>
<dbReference type="AlphaFoldDB" id="A0A964T8T2"/>
<dbReference type="CDD" id="cd01449">
    <property type="entry name" value="TST_Repeat_2"/>
    <property type="match status" value="1"/>
</dbReference>
<keyword evidence="2" id="KW-0963">Cytoplasm</keyword>
<keyword evidence="4" id="KW-0677">Repeat</keyword>
<evidence type="ECO:0000256" key="1">
    <source>
        <dbReference type="ARBA" id="ARBA00004496"/>
    </source>
</evidence>
<dbReference type="GO" id="GO:0004792">
    <property type="term" value="F:thiosulfate-cyanide sulfurtransferase activity"/>
    <property type="evidence" value="ECO:0007669"/>
    <property type="project" value="InterPro"/>
</dbReference>
<dbReference type="FunFam" id="3.40.250.10:FF:000015">
    <property type="entry name" value="Sulfurtransferase"/>
    <property type="match status" value="1"/>
</dbReference>
<dbReference type="GO" id="GO:0005737">
    <property type="term" value="C:cytoplasm"/>
    <property type="evidence" value="ECO:0007669"/>
    <property type="project" value="UniProtKB-SubCell"/>
</dbReference>
<proteinExistence type="predicted"/>
<accession>A0A964T8T2</accession>
<dbReference type="Proteomes" id="UP000773614">
    <property type="component" value="Unassembled WGS sequence"/>
</dbReference>
<dbReference type="SUPFAM" id="SSF52821">
    <property type="entry name" value="Rhodanese/Cell cycle control phosphatase"/>
    <property type="match status" value="2"/>
</dbReference>
<dbReference type="Pfam" id="PF00581">
    <property type="entry name" value="Rhodanese"/>
    <property type="match status" value="2"/>
</dbReference>
<dbReference type="NCBIfam" id="NF008557">
    <property type="entry name" value="PRK11493.1"/>
    <property type="match status" value="1"/>
</dbReference>
<keyword evidence="9" id="KW-1185">Reference proteome</keyword>
<dbReference type="PANTHER" id="PTHR11364">
    <property type="entry name" value="THIOSULFATE SULFERTANSFERASE"/>
    <property type="match status" value="1"/>
</dbReference>
<sequence length="279" mass="29339">MTAFVPPEWLQARLGEPSIRIVDASWYLPAQNRDARAEYEQGHIPGAVFFDIDRIADPGTDLPHMLPSEADFSAAARALGLSNDDTIVVYDGAGLFSAPRVWWTLTVFGASDVRILAGGLPAWRAAGHPLERGAAEPGPGRFEARLAAGAVRSFDEVRRKLADGSATIVDARSAARFEGATPEPRPGLASGHMPGARNVPFDRLVADGRLVPPAAIRQAFEAAGVPLDKPVVTSCGSGVTAAVLSLALREIGKTDVALYDGSWAEWGARADAPVATGPA</sequence>
<evidence type="ECO:0000313" key="8">
    <source>
        <dbReference type="EMBL" id="MYZ49467.1"/>
    </source>
</evidence>
<dbReference type="InterPro" id="IPR036873">
    <property type="entry name" value="Rhodanese-like_dom_sf"/>
</dbReference>
<comment type="catalytic activity">
    <reaction evidence="5">
        <text>2-oxo-3-sulfanylpropanoate + [thioredoxin]-dithiol = [thioredoxin]-disulfide + hydrogen sulfide + pyruvate + H(+)</text>
        <dbReference type="Rhea" id="RHEA:21740"/>
        <dbReference type="Rhea" id="RHEA-COMP:10698"/>
        <dbReference type="Rhea" id="RHEA-COMP:10700"/>
        <dbReference type="ChEBI" id="CHEBI:15361"/>
        <dbReference type="ChEBI" id="CHEBI:15378"/>
        <dbReference type="ChEBI" id="CHEBI:29919"/>
        <dbReference type="ChEBI" id="CHEBI:29950"/>
        <dbReference type="ChEBI" id="CHEBI:50058"/>
        <dbReference type="ChEBI" id="CHEBI:57678"/>
        <dbReference type="EC" id="2.8.1.2"/>
    </reaction>
    <physiologicalReaction direction="left-to-right" evidence="5">
        <dbReference type="Rhea" id="RHEA:21741"/>
    </physiologicalReaction>
</comment>
<dbReference type="GO" id="GO:0016784">
    <property type="term" value="F:3-mercaptopyruvate sulfurtransferase activity"/>
    <property type="evidence" value="ECO:0007669"/>
    <property type="project" value="UniProtKB-EC"/>
</dbReference>
<gene>
    <name evidence="8" type="primary">sseA</name>
    <name evidence="8" type="ORF">E4O86_17290</name>
</gene>
<dbReference type="RefSeq" id="WP_161141808.1">
    <property type="nucleotide sequence ID" value="NZ_SPKJ01000076.1"/>
</dbReference>
<feature type="domain" description="Rhodanese" evidence="7">
    <location>
        <begin position="15"/>
        <end position="132"/>
    </location>
</feature>